<accession>A0AC35TVR9</accession>
<name>A0AC35TVR9_9BILA</name>
<reference evidence="2" key="1">
    <citation type="submission" date="2025-08" db="UniProtKB">
        <authorList>
            <consortium name="WormBaseParasite"/>
        </authorList>
    </citation>
    <scope>IDENTIFICATION</scope>
    <source>
        <strain evidence="2">KR3021</strain>
    </source>
</reference>
<dbReference type="Proteomes" id="UP000095286">
    <property type="component" value="Unplaced"/>
</dbReference>
<proteinExistence type="predicted"/>
<sequence length="201" mass="22906">MSKLMKLYYFDTEGKAEVLRLIFKFANVKFEDIRISKEDWPAIKNDSKFLTQQLPVLELENGTILSESKAIVFYLGKLYGFMGKDLFEDSKILQYILGLEDSTEGGKAVVMEQDPVKKAELGKAFFANVVKQLLDNYTKFLHENGGNGHLVGEKVTVADIFLYQTLRFGITTMNLPIEQGFPVLNHFYSSMKEKVEKLSHA</sequence>
<evidence type="ECO:0000313" key="2">
    <source>
        <dbReference type="WBParaSite" id="RSKR_0000490000.1"/>
    </source>
</evidence>
<organism evidence="1 2">
    <name type="scientific">Rhabditophanes sp. KR3021</name>
    <dbReference type="NCBI Taxonomy" id="114890"/>
    <lineage>
        <taxon>Eukaryota</taxon>
        <taxon>Metazoa</taxon>
        <taxon>Ecdysozoa</taxon>
        <taxon>Nematoda</taxon>
        <taxon>Chromadorea</taxon>
        <taxon>Rhabditida</taxon>
        <taxon>Tylenchina</taxon>
        <taxon>Panagrolaimomorpha</taxon>
        <taxon>Strongyloidoidea</taxon>
        <taxon>Alloionematidae</taxon>
        <taxon>Rhabditophanes</taxon>
    </lineage>
</organism>
<dbReference type="WBParaSite" id="RSKR_0000490000.1">
    <property type="protein sequence ID" value="RSKR_0000490000.1"/>
    <property type="gene ID" value="RSKR_0000490000"/>
</dbReference>
<evidence type="ECO:0000313" key="1">
    <source>
        <dbReference type="Proteomes" id="UP000095286"/>
    </source>
</evidence>
<protein>
    <submittedName>
        <fullName evidence="2">Glutathione S-transferase</fullName>
    </submittedName>
</protein>